<evidence type="ECO:0000313" key="6">
    <source>
        <dbReference type="EMBL" id="CAG7821829.1"/>
    </source>
</evidence>
<reference evidence="6" key="1">
    <citation type="submission" date="2021-06" db="EMBL/GenBank/DDBJ databases">
        <authorList>
            <person name="Hodson N. C."/>
            <person name="Mongue J. A."/>
            <person name="Jaron S. K."/>
        </authorList>
    </citation>
    <scope>NUCLEOTIDE SEQUENCE</scope>
</reference>
<evidence type="ECO:0000313" key="7">
    <source>
        <dbReference type="Proteomes" id="UP000708208"/>
    </source>
</evidence>
<evidence type="ECO:0000259" key="5">
    <source>
        <dbReference type="Pfam" id="PF02892"/>
    </source>
</evidence>
<name>A0A8J2KRK4_9HEXA</name>
<evidence type="ECO:0000256" key="4">
    <source>
        <dbReference type="SAM" id="MobiDB-lite"/>
    </source>
</evidence>
<keyword evidence="7" id="KW-1185">Reference proteome</keyword>
<dbReference type="GO" id="GO:0003677">
    <property type="term" value="F:DNA binding"/>
    <property type="evidence" value="ECO:0007669"/>
    <property type="project" value="InterPro"/>
</dbReference>
<keyword evidence="3" id="KW-0862">Zinc</keyword>
<dbReference type="Pfam" id="PF02892">
    <property type="entry name" value="zf-BED"/>
    <property type="match status" value="1"/>
</dbReference>
<evidence type="ECO:0000256" key="3">
    <source>
        <dbReference type="ARBA" id="ARBA00022833"/>
    </source>
</evidence>
<comment type="caution">
    <text evidence="6">The sequence shown here is derived from an EMBL/GenBank/DDBJ whole genome shotgun (WGS) entry which is preliminary data.</text>
</comment>
<dbReference type="AlphaFoldDB" id="A0A8J2KRK4"/>
<feature type="non-terminal residue" evidence="6">
    <location>
        <position position="1"/>
    </location>
</feature>
<keyword evidence="2" id="KW-0863">Zinc-finger</keyword>
<feature type="domain" description="BED-type" evidence="5">
    <location>
        <begin position="1"/>
        <end position="36"/>
    </location>
</feature>
<organism evidence="6 7">
    <name type="scientific">Allacma fusca</name>
    <dbReference type="NCBI Taxonomy" id="39272"/>
    <lineage>
        <taxon>Eukaryota</taxon>
        <taxon>Metazoa</taxon>
        <taxon>Ecdysozoa</taxon>
        <taxon>Arthropoda</taxon>
        <taxon>Hexapoda</taxon>
        <taxon>Collembola</taxon>
        <taxon>Symphypleona</taxon>
        <taxon>Sminthuridae</taxon>
        <taxon>Allacma</taxon>
    </lineage>
</organism>
<dbReference type="Proteomes" id="UP000708208">
    <property type="component" value="Unassembled WGS sequence"/>
</dbReference>
<evidence type="ECO:0000256" key="2">
    <source>
        <dbReference type="ARBA" id="ARBA00022771"/>
    </source>
</evidence>
<proteinExistence type="predicted"/>
<dbReference type="EMBL" id="CAJVCH010522436">
    <property type="protein sequence ID" value="CAG7821829.1"/>
    <property type="molecule type" value="Genomic_DNA"/>
</dbReference>
<keyword evidence="1" id="KW-0479">Metal-binding</keyword>
<evidence type="ECO:0000256" key="1">
    <source>
        <dbReference type="ARBA" id="ARBA00022723"/>
    </source>
</evidence>
<dbReference type="GO" id="GO:0008270">
    <property type="term" value="F:zinc ion binding"/>
    <property type="evidence" value="ECO:0007669"/>
    <property type="project" value="UniProtKB-KW"/>
</dbReference>
<sequence length="46" mass="5285">EVYQHFQWVKETKKWRCKICSTQMKPDPTQGTGNLSNKSTLTGSIV</sequence>
<protein>
    <recommendedName>
        <fullName evidence="5">BED-type domain-containing protein</fullName>
    </recommendedName>
</protein>
<dbReference type="InterPro" id="IPR003656">
    <property type="entry name" value="Znf_BED"/>
</dbReference>
<gene>
    <name evidence="6" type="ORF">AFUS01_LOCUS32137</name>
</gene>
<accession>A0A8J2KRK4</accession>
<feature type="region of interest" description="Disordered" evidence="4">
    <location>
        <begin position="27"/>
        <end position="46"/>
    </location>
</feature>